<comment type="similarity">
    <text evidence="2 12">Belongs to the amiloride-sensitive sodium channel (TC 1.A.6) family.</text>
</comment>
<evidence type="ECO:0000256" key="8">
    <source>
        <dbReference type="ARBA" id="ARBA00023065"/>
    </source>
</evidence>
<protein>
    <recommendedName>
        <fullName evidence="16">Sodium channel protein Nach</fullName>
    </recommendedName>
</protein>
<evidence type="ECO:0000256" key="7">
    <source>
        <dbReference type="ARBA" id="ARBA00023053"/>
    </source>
</evidence>
<keyword evidence="8 12" id="KW-0406">Ion transport</keyword>
<dbReference type="AlphaFoldDB" id="A0ABD1D0P1"/>
<keyword evidence="11 12" id="KW-0407">Ion channel</keyword>
<evidence type="ECO:0000256" key="13">
    <source>
        <dbReference type="SAM" id="Phobius"/>
    </source>
</evidence>
<keyword evidence="3 12" id="KW-0813">Transport</keyword>
<keyword evidence="10 12" id="KW-0739">Sodium transport</keyword>
<keyword evidence="9 13" id="KW-0472">Membrane</keyword>
<keyword evidence="15" id="KW-1185">Reference proteome</keyword>
<evidence type="ECO:0000256" key="12">
    <source>
        <dbReference type="RuleBase" id="RU000679"/>
    </source>
</evidence>
<dbReference type="Pfam" id="PF00858">
    <property type="entry name" value="ASC"/>
    <property type="match status" value="2"/>
</dbReference>
<evidence type="ECO:0000256" key="11">
    <source>
        <dbReference type="ARBA" id="ARBA00023303"/>
    </source>
</evidence>
<feature type="transmembrane region" description="Helical" evidence="13">
    <location>
        <begin position="49"/>
        <end position="66"/>
    </location>
</feature>
<organism evidence="14 15">
    <name type="scientific">Culex pipiens pipiens</name>
    <name type="common">Northern house mosquito</name>
    <dbReference type="NCBI Taxonomy" id="38569"/>
    <lineage>
        <taxon>Eukaryota</taxon>
        <taxon>Metazoa</taxon>
        <taxon>Ecdysozoa</taxon>
        <taxon>Arthropoda</taxon>
        <taxon>Hexapoda</taxon>
        <taxon>Insecta</taxon>
        <taxon>Pterygota</taxon>
        <taxon>Neoptera</taxon>
        <taxon>Endopterygota</taxon>
        <taxon>Diptera</taxon>
        <taxon>Nematocera</taxon>
        <taxon>Culicoidea</taxon>
        <taxon>Culicidae</taxon>
        <taxon>Culicinae</taxon>
        <taxon>Culicini</taxon>
        <taxon>Culex</taxon>
        <taxon>Culex</taxon>
    </lineage>
</organism>
<dbReference type="InterPro" id="IPR001873">
    <property type="entry name" value="ENaC"/>
</dbReference>
<evidence type="ECO:0000256" key="10">
    <source>
        <dbReference type="ARBA" id="ARBA00023201"/>
    </source>
</evidence>
<evidence type="ECO:0000256" key="5">
    <source>
        <dbReference type="ARBA" id="ARBA00022692"/>
    </source>
</evidence>
<keyword evidence="4 12" id="KW-0894">Sodium channel</keyword>
<evidence type="ECO:0000256" key="1">
    <source>
        <dbReference type="ARBA" id="ARBA00004141"/>
    </source>
</evidence>
<keyword evidence="5 12" id="KW-0812">Transmembrane</keyword>
<dbReference type="Proteomes" id="UP001562425">
    <property type="component" value="Unassembled WGS sequence"/>
</dbReference>
<reference evidence="14 15" key="1">
    <citation type="submission" date="2024-05" db="EMBL/GenBank/DDBJ databases">
        <title>Culex pipiens pipiens assembly and annotation.</title>
        <authorList>
            <person name="Alout H."/>
            <person name="Durand T."/>
        </authorList>
    </citation>
    <scope>NUCLEOTIDE SEQUENCE [LARGE SCALE GENOMIC DNA]</scope>
    <source>
        <strain evidence="14">HA-2024</strain>
        <tissue evidence="14">Whole body</tissue>
    </source>
</reference>
<proteinExistence type="inferred from homology"/>
<accession>A0ABD1D0P1</accession>
<comment type="subcellular location">
    <subcellularLocation>
        <location evidence="1">Membrane</location>
        <topology evidence="1">Multi-pass membrane protein</topology>
    </subcellularLocation>
</comment>
<evidence type="ECO:0000256" key="3">
    <source>
        <dbReference type="ARBA" id="ARBA00022448"/>
    </source>
</evidence>
<gene>
    <name evidence="14" type="ORF">pipiens_012876</name>
</gene>
<dbReference type="PANTHER" id="PTHR11690">
    <property type="entry name" value="AMILORIDE-SENSITIVE SODIUM CHANNEL-RELATED"/>
    <property type="match status" value="1"/>
</dbReference>
<evidence type="ECO:0008006" key="16">
    <source>
        <dbReference type="Google" id="ProtNLM"/>
    </source>
</evidence>
<dbReference type="GO" id="GO:0005272">
    <property type="term" value="F:sodium channel activity"/>
    <property type="evidence" value="ECO:0007669"/>
    <property type="project" value="UniProtKB-KW"/>
</dbReference>
<evidence type="ECO:0000256" key="9">
    <source>
        <dbReference type="ARBA" id="ARBA00023136"/>
    </source>
</evidence>
<keyword evidence="7" id="KW-0915">Sodium</keyword>
<comment type="caution">
    <text evidence="14">The sequence shown here is derived from an EMBL/GenBank/DDBJ whole genome shotgun (WGS) entry which is preliminary data.</text>
</comment>
<evidence type="ECO:0000256" key="2">
    <source>
        <dbReference type="ARBA" id="ARBA00007193"/>
    </source>
</evidence>
<keyword evidence="6 13" id="KW-1133">Transmembrane helix</keyword>
<evidence type="ECO:0000256" key="4">
    <source>
        <dbReference type="ARBA" id="ARBA00022461"/>
    </source>
</evidence>
<evidence type="ECO:0000313" key="15">
    <source>
        <dbReference type="Proteomes" id="UP001562425"/>
    </source>
</evidence>
<dbReference type="PANTHER" id="PTHR11690:SF285">
    <property type="entry name" value="PICKPOCKET 3"/>
    <property type="match status" value="1"/>
</dbReference>
<dbReference type="GO" id="GO:0016020">
    <property type="term" value="C:membrane"/>
    <property type="evidence" value="ECO:0007669"/>
    <property type="project" value="UniProtKB-SubCell"/>
</dbReference>
<sequence length="400" mass="45308">MTASSSKRLPAPGTPAEVGEHTQAKLIKVLAVEGLRNVFDPRKHLLERVLWVFLIGFAVYGALFVGRSQWVRFQASPTVIQLDKNYREWVGTMPAATVCFHNRFDLGRARDYIVRNNLSLETNQTHINDLLELAEVLVSTTAPDFSALTRFAHQRHLLDSVDILQLIGAVHPEYDTDVNSFDPEYNGLPIRQIITERGICYALNAPLASTLQVTNLTGLSTKTDNQKSVTCTYTKNQCYMKIDTYESTISFYSYNLCVLRCRAAKALELCHCKPHFYPFVDGPTCTVAGLLCLAEQPPGRWYDEKLSCRCLKPCTEIVYILVGTTQNQWRAEGGIPFKQRTSPKTRLLRDVLFSFEDLLVSFGGGFALFIGKNVFTLAELFDFMLHEVMDKIHQWFQTRA</sequence>
<dbReference type="EMBL" id="JBEHCU010008246">
    <property type="protein sequence ID" value="KAL1386076.1"/>
    <property type="molecule type" value="Genomic_DNA"/>
</dbReference>
<evidence type="ECO:0000256" key="6">
    <source>
        <dbReference type="ARBA" id="ARBA00022989"/>
    </source>
</evidence>
<name>A0ABD1D0P1_CULPP</name>
<evidence type="ECO:0000313" key="14">
    <source>
        <dbReference type="EMBL" id="KAL1386076.1"/>
    </source>
</evidence>